<dbReference type="Gene3D" id="3.30.1240.10">
    <property type="match status" value="1"/>
</dbReference>
<evidence type="ECO:0000313" key="4">
    <source>
        <dbReference type="Proteomes" id="UP000474718"/>
    </source>
</evidence>
<proteinExistence type="predicted"/>
<comment type="caution">
    <text evidence="2">The sequence shown here is derived from an EMBL/GenBank/DDBJ whole genome shotgun (WGS) entry which is preliminary data.</text>
</comment>
<dbReference type="EMBL" id="WWVX01000007">
    <property type="protein sequence ID" value="MZL70053.1"/>
    <property type="molecule type" value="Genomic_DNA"/>
</dbReference>
<dbReference type="InterPro" id="IPR023214">
    <property type="entry name" value="HAD_sf"/>
</dbReference>
<reference evidence="3" key="2">
    <citation type="submission" date="2016-11" db="EMBL/GenBank/DDBJ databases">
        <authorList>
            <person name="Jaros S."/>
            <person name="Januszkiewicz K."/>
            <person name="Wedrychowicz H."/>
        </authorList>
    </citation>
    <scope>NUCLEOTIDE SEQUENCE [LARGE SCALE GENOMIC DNA]</scope>
    <source>
        <strain evidence="3">DSM 4029</strain>
    </source>
</reference>
<reference evidence="1 4" key="3">
    <citation type="journal article" date="2019" name="Nat. Med.">
        <title>A library of human gut bacterial isolates paired with longitudinal multiomics data enables mechanistic microbiome research.</title>
        <authorList>
            <person name="Poyet M."/>
            <person name="Groussin M."/>
            <person name="Gibbons S.M."/>
            <person name="Avila-Pacheco J."/>
            <person name="Jiang X."/>
            <person name="Kearney S.M."/>
            <person name="Perrotta A.R."/>
            <person name="Berdy B."/>
            <person name="Zhao S."/>
            <person name="Lieberman T.D."/>
            <person name="Swanson P.K."/>
            <person name="Smith M."/>
            <person name="Roesemann S."/>
            <person name="Alexander J.E."/>
            <person name="Rich S.A."/>
            <person name="Livny J."/>
            <person name="Vlamakis H."/>
            <person name="Clish C."/>
            <person name="Bullock K."/>
            <person name="Deik A."/>
            <person name="Scott J."/>
            <person name="Pierce K.A."/>
            <person name="Xavier R.J."/>
            <person name="Alm E.J."/>
        </authorList>
    </citation>
    <scope>NUCLEOTIDE SEQUENCE [LARGE SCALE GENOMIC DNA]</scope>
    <source>
        <strain evidence="1 4">BIOML-A2</strain>
    </source>
</reference>
<dbReference type="Pfam" id="PF08282">
    <property type="entry name" value="Hydrolase_3"/>
    <property type="match status" value="1"/>
</dbReference>
<dbReference type="GO" id="GO:0016791">
    <property type="term" value="F:phosphatase activity"/>
    <property type="evidence" value="ECO:0007669"/>
    <property type="project" value="UniProtKB-ARBA"/>
</dbReference>
<keyword evidence="1" id="KW-0378">Hydrolase</keyword>
<evidence type="ECO:0000313" key="2">
    <source>
        <dbReference type="EMBL" id="SHF81066.1"/>
    </source>
</evidence>
<dbReference type="Proteomes" id="UP000474718">
    <property type="component" value="Unassembled WGS sequence"/>
</dbReference>
<dbReference type="AlphaFoldDB" id="A0AAQ1MCM4"/>
<keyword evidence="4" id="KW-1185">Reference proteome</keyword>
<evidence type="ECO:0000313" key="3">
    <source>
        <dbReference type="Proteomes" id="UP000184089"/>
    </source>
</evidence>
<dbReference type="Proteomes" id="UP000184089">
    <property type="component" value="Unassembled WGS sequence"/>
</dbReference>
<dbReference type="PANTHER" id="PTHR10000:SF8">
    <property type="entry name" value="HAD SUPERFAMILY HYDROLASE-LIKE, TYPE 3"/>
    <property type="match status" value="1"/>
</dbReference>
<reference evidence="2" key="1">
    <citation type="submission" date="2016-11" db="EMBL/GenBank/DDBJ databases">
        <authorList>
            <person name="Varghese N."/>
            <person name="Submissions S."/>
        </authorList>
    </citation>
    <scope>NUCLEOTIDE SEQUENCE</scope>
    <source>
        <strain evidence="2">DSM 4029</strain>
    </source>
</reference>
<dbReference type="Gene3D" id="3.40.50.1000">
    <property type="entry name" value="HAD superfamily/HAD-like"/>
    <property type="match status" value="1"/>
</dbReference>
<gene>
    <name evidence="1" type="ORF">GT747_09845</name>
    <name evidence="2" type="ORF">SAMN05444424_0763</name>
</gene>
<evidence type="ECO:0000313" key="1">
    <source>
        <dbReference type="EMBL" id="MZL70053.1"/>
    </source>
</evidence>
<sequence length="277" mass="29865">MGIRLIVTDLDGTLLGDDHKGVSRRDREALALARDRGAVVAIASGRTWQALADAAEQIAVAQYAILSNGAALRRADTGEVEPVREILPGCWEPVVRLLWRRGGVFELYAGGRSYIEEGDFLRLGECGLSPGFLEDLRSYNTPSQGVWQQLRGRPIEKINGLYLPEGAQEEVQEAIAQTAGLVRTSSIPGSLELNATGCNKGVALQALCAELGIAPEEAMAFGDADNDLEMLRFAHWSFAMENGSAEAKEAARYRTASNAESGVSQAILRHLDEIGAR</sequence>
<protein>
    <submittedName>
        <fullName evidence="1">HAD hydrolase family protein</fullName>
    </submittedName>
</protein>
<organism evidence="2 3">
    <name type="scientific">Bittarella massiliensis</name>
    <name type="common">ex Durand et al. 2017</name>
    <dbReference type="NCBI Taxonomy" id="1720313"/>
    <lineage>
        <taxon>Bacteria</taxon>
        <taxon>Bacillati</taxon>
        <taxon>Bacillota</taxon>
        <taxon>Clostridia</taxon>
        <taxon>Eubacteriales</taxon>
        <taxon>Oscillospiraceae</taxon>
        <taxon>Bittarella (ex Durand et al. 2017)</taxon>
    </lineage>
</organism>
<dbReference type="PROSITE" id="PS01229">
    <property type="entry name" value="COF_2"/>
    <property type="match status" value="1"/>
</dbReference>
<dbReference type="SUPFAM" id="SSF56784">
    <property type="entry name" value="HAD-like"/>
    <property type="match status" value="1"/>
</dbReference>
<dbReference type="RefSeq" id="WP_044992253.1">
    <property type="nucleotide sequence ID" value="NZ_FQVY01000001.1"/>
</dbReference>
<dbReference type="EMBL" id="FQVY01000001">
    <property type="protein sequence ID" value="SHF81066.1"/>
    <property type="molecule type" value="Genomic_DNA"/>
</dbReference>
<dbReference type="PANTHER" id="PTHR10000">
    <property type="entry name" value="PHOSPHOSERINE PHOSPHATASE"/>
    <property type="match status" value="1"/>
</dbReference>
<dbReference type="GO" id="GO:0000287">
    <property type="term" value="F:magnesium ion binding"/>
    <property type="evidence" value="ECO:0007669"/>
    <property type="project" value="TreeGrafter"/>
</dbReference>
<dbReference type="GO" id="GO:0005829">
    <property type="term" value="C:cytosol"/>
    <property type="evidence" value="ECO:0007669"/>
    <property type="project" value="TreeGrafter"/>
</dbReference>
<accession>A0AAQ1MCM4</accession>
<dbReference type="InterPro" id="IPR036412">
    <property type="entry name" value="HAD-like_sf"/>
</dbReference>
<name>A0AAQ1MCM4_9FIRM</name>
<dbReference type="CDD" id="cd07516">
    <property type="entry name" value="HAD_Pase"/>
    <property type="match status" value="1"/>
</dbReference>